<feature type="compositionally biased region" description="Basic and acidic residues" evidence="1">
    <location>
        <begin position="224"/>
        <end position="234"/>
    </location>
</feature>
<organism evidence="3 4">
    <name type="scientific">Myceligenerans pegani</name>
    <dbReference type="NCBI Taxonomy" id="2776917"/>
    <lineage>
        <taxon>Bacteria</taxon>
        <taxon>Bacillati</taxon>
        <taxon>Actinomycetota</taxon>
        <taxon>Actinomycetes</taxon>
        <taxon>Micrococcales</taxon>
        <taxon>Promicromonosporaceae</taxon>
        <taxon>Myceligenerans</taxon>
    </lineage>
</organism>
<dbReference type="PANTHER" id="PTHR43603:SF1">
    <property type="entry name" value="ZINC-REGULATED GTPASE METALLOPROTEIN ACTIVATOR 1"/>
    <property type="match status" value="1"/>
</dbReference>
<comment type="caution">
    <text evidence="3">The sequence shown here is derived from an EMBL/GenBank/DDBJ whole genome shotgun (WGS) entry which is preliminary data.</text>
</comment>
<dbReference type="RefSeq" id="WP_192864280.1">
    <property type="nucleotide sequence ID" value="NZ_JADAQT010000105.1"/>
</dbReference>
<dbReference type="Proteomes" id="UP000625527">
    <property type="component" value="Unassembled WGS sequence"/>
</dbReference>
<proteinExistence type="predicted"/>
<feature type="region of interest" description="Disordered" evidence="1">
    <location>
        <begin position="224"/>
        <end position="257"/>
    </location>
</feature>
<reference evidence="3 4" key="1">
    <citation type="submission" date="2020-10" db="EMBL/GenBank/DDBJ databases">
        <title>Myceligenerans pegani sp. nov., an endophytic actinomycete isolated from Peganum harmala L. in Xinjiang, China.</title>
        <authorList>
            <person name="Xin L."/>
        </authorList>
    </citation>
    <scope>NUCLEOTIDE SEQUENCE [LARGE SCALE GENOMIC DNA]</scope>
    <source>
        <strain evidence="3 4">TRM65318</strain>
    </source>
</reference>
<dbReference type="EMBL" id="JADAQT010000105">
    <property type="protein sequence ID" value="MBE1877729.1"/>
    <property type="molecule type" value="Genomic_DNA"/>
</dbReference>
<accession>A0ABR9N256</accession>
<dbReference type="PANTHER" id="PTHR43603">
    <property type="entry name" value="COBW DOMAIN-CONTAINING PROTEIN DDB_G0274527"/>
    <property type="match status" value="1"/>
</dbReference>
<evidence type="ECO:0000313" key="3">
    <source>
        <dbReference type="EMBL" id="MBE1877729.1"/>
    </source>
</evidence>
<keyword evidence="4" id="KW-1185">Reference proteome</keyword>
<evidence type="ECO:0000313" key="4">
    <source>
        <dbReference type="Proteomes" id="UP000625527"/>
    </source>
</evidence>
<evidence type="ECO:0000256" key="1">
    <source>
        <dbReference type="SAM" id="MobiDB-lite"/>
    </source>
</evidence>
<dbReference type="InterPro" id="IPR027417">
    <property type="entry name" value="P-loop_NTPase"/>
</dbReference>
<dbReference type="Gene3D" id="3.40.50.300">
    <property type="entry name" value="P-loop containing nucleotide triphosphate hydrolases"/>
    <property type="match status" value="1"/>
</dbReference>
<dbReference type="Pfam" id="PF07683">
    <property type="entry name" value="CobW_C"/>
    <property type="match status" value="1"/>
</dbReference>
<evidence type="ECO:0000259" key="2">
    <source>
        <dbReference type="SMART" id="SM00833"/>
    </source>
</evidence>
<name>A0ABR9N256_9MICO</name>
<sequence>MPRPRPTDQRVPISVLASVDPVLRDSAVLGLVVDSPGTVALRHDILADEGLIRRVVVDASGVVEQVLVPLEHACLSCAVREDALPTLAALTEDGRWSDVIMALPVSAESLPVTRALTAETQRGGVLDGARIATAATVADVETFEHDLLAADLLAERGIALTPDDERSVGEALAAQVEHADLIMAAGEAAAAPTGSGLMDRLRAEDSARVEGLHGVTAAELAAGRHDPVRGERRSNPLGARRAPGGTQAGRAAGDRSWTLELRSDRPFHPERLLDRIEDLGTGRMRSRGVFHVVDRPLSACLWDGAGGQLFLGDLGTWDEAAASAEPHTRIVVVGSADDVDASAEQDARHELVDAFHDALVRPDEIADGGLSWLGRQDVLSPWLGSRS</sequence>
<gene>
    <name evidence="3" type="ORF">IHE71_18735</name>
</gene>
<dbReference type="SMART" id="SM00833">
    <property type="entry name" value="CobW_C"/>
    <property type="match status" value="1"/>
</dbReference>
<dbReference type="SUPFAM" id="SSF90002">
    <property type="entry name" value="Hypothetical protein YjiA, C-terminal domain"/>
    <property type="match status" value="1"/>
</dbReference>
<dbReference type="InterPro" id="IPR011629">
    <property type="entry name" value="CobW-like_C"/>
</dbReference>
<feature type="domain" description="CobW C-terminal" evidence="2">
    <location>
        <begin position="256"/>
        <end position="352"/>
    </location>
</feature>
<dbReference type="InterPro" id="IPR051927">
    <property type="entry name" value="Zn_Chap_cDPG_Synth"/>
</dbReference>
<protein>
    <submittedName>
        <fullName evidence="3">GTP-binding protein</fullName>
    </submittedName>
</protein>